<dbReference type="SMART" id="SM00990">
    <property type="entry name" value="VRR_NUC"/>
    <property type="match status" value="1"/>
</dbReference>
<dbReference type="InterPro" id="IPR014883">
    <property type="entry name" value="VRR_NUC"/>
</dbReference>
<comment type="cofactor">
    <cofactor evidence="8">
        <name>Mg(2+)</name>
        <dbReference type="ChEBI" id="CHEBI:18420"/>
    </cofactor>
    <cofactor evidence="8">
        <name>Mn(2+)</name>
        <dbReference type="ChEBI" id="CHEBI:29035"/>
    </cofactor>
</comment>
<dbReference type="GO" id="GO:0036297">
    <property type="term" value="P:interstrand cross-link repair"/>
    <property type="evidence" value="ECO:0007669"/>
    <property type="project" value="InterPro"/>
</dbReference>
<keyword evidence="4 8" id="KW-0479">Metal-binding</keyword>
<dbReference type="WBParaSite" id="MCU_000249-RA">
    <property type="protein sequence ID" value="MCU_000249-RA"/>
    <property type="gene ID" value="MCU_000249"/>
</dbReference>
<evidence type="ECO:0000313" key="10">
    <source>
        <dbReference type="WBParaSite" id="MCU_000249-RA"/>
    </source>
</evidence>
<comment type="similarity">
    <text evidence="2 8">Belongs to the FAN1 family.</text>
</comment>
<evidence type="ECO:0000256" key="2">
    <source>
        <dbReference type="ARBA" id="ARBA00005533"/>
    </source>
</evidence>
<dbReference type="InterPro" id="IPR033315">
    <property type="entry name" value="Fan1-like"/>
</dbReference>
<keyword evidence="5 8" id="KW-0378">Hydrolase</keyword>
<dbReference type="EC" id="3.1.4.1" evidence="8"/>
<organism evidence="10">
    <name type="scientific">Mesocestoides corti</name>
    <name type="common">Flatworm</name>
    <dbReference type="NCBI Taxonomy" id="53468"/>
    <lineage>
        <taxon>Eukaryota</taxon>
        <taxon>Metazoa</taxon>
        <taxon>Spiralia</taxon>
        <taxon>Lophotrochozoa</taxon>
        <taxon>Platyhelminthes</taxon>
        <taxon>Cestoda</taxon>
        <taxon>Eucestoda</taxon>
        <taxon>Cyclophyllidea</taxon>
        <taxon>Mesocestoididae</taxon>
        <taxon>Mesocestoides</taxon>
    </lineage>
</organism>
<sequence length="603" mass="67718">MLERKEINDLALTFKLPIKGLCKSGIITKLIKSSREPSVMSFFGAKKATKTSRLRHLTESSLGPCFLLVKAYVDVFVRQLLLFSLASEKGGPQSRPMSLPAFLSSEMYNLLLVRRGELKYPDYKISRNSAVFRSRDDFSNLFSSSEYYRNDLPRFLQTFSLPHRAVRLIRLGVGICERLRRYREAVALVLIPLSSPCLLSSATSRSVCFFIQRLILDQGNHCRDTVSCAKTVVGLFPTMCGLHPGHRLELQRQIGRALEKKNCWGQSQLADANEIPSKSKRARKGGSQRVEEGADATLIKEFEEICTKLLPPLKSAPLVKLSAPVVGSSADLGAHRPMYVWTEPVGSAGDASTASSLLHVEEWVLKHYIHNMGFEKGFHCESRAYTSLFGLLFYDLLYTVDRRDAFYSMRQVAPLDLLTGEFYASQKDAIEARLEMISSAKDNSHHHSLSNSPEGDVGPLDPVSKLLTMVWTEHKDERCIGVNWDLFPGGERDIFDLFWCLGPKLVASICRLLVKDYRNWSSGLPDLCVWSPSVGKAKLIEVKGPGDQLSCQQIVWIDQLLSFGADVELCTVAGMDIFFECLIIFSCVSEFVEIEMIKRKFVL</sequence>
<evidence type="ECO:0000256" key="1">
    <source>
        <dbReference type="ARBA" id="ARBA00000983"/>
    </source>
</evidence>
<evidence type="ECO:0000256" key="6">
    <source>
        <dbReference type="ARBA" id="ARBA00022842"/>
    </source>
</evidence>
<comment type="subcellular location">
    <subcellularLocation>
        <location evidence="8">Nucleus</location>
    </subcellularLocation>
</comment>
<dbReference type="PANTHER" id="PTHR15749:SF4">
    <property type="entry name" value="FANCONI-ASSOCIATED NUCLEASE 1"/>
    <property type="match status" value="1"/>
</dbReference>
<evidence type="ECO:0000256" key="8">
    <source>
        <dbReference type="RuleBase" id="RU365033"/>
    </source>
</evidence>
<dbReference type="GO" id="GO:0070336">
    <property type="term" value="F:flap-structured DNA binding"/>
    <property type="evidence" value="ECO:0007669"/>
    <property type="project" value="TreeGrafter"/>
</dbReference>
<comment type="catalytic activity">
    <reaction evidence="1 8">
        <text>Hydrolytically removes 5'-nucleotides successively from the 3'-hydroxy termini of 3'-hydroxy-terminated oligonucleotides.</text>
        <dbReference type="EC" id="3.1.4.1"/>
    </reaction>
</comment>
<comment type="function">
    <text evidence="8">Nuclease required for the repair of DNA interstrand cross-links (ICL). Acts as a 5'-3' exonuclease that anchors at a cut end of DNA and cleaves DNA successively at every third nucleotide, allowing to excise an ICL from one strand through flanking incisions.</text>
</comment>
<dbReference type="PANTHER" id="PTHR15749">
    <property type="entry name" value="FANCONI-ASSOCIATED NUCLEASE 1"/>
    <property type="match status" value="1"/>
</dbReference>
<keyword evidence="6 8" id="KW-0460">Magnesium</keyword>
<dbReference type="GO" id="GO:0008409">
    <property type="term" value="F:5'-3' exonuclease activity"/>
    <property type="evidence" value="ECO:0007669"/>
    <property type="project" value="TreeGrafter"/>
</dbReference>
<name>A0A5K3EFZ4_MESCO</name>
<keyword evidence="8" id="KW-0539">Nucleus</keyword>
<dbReference type="GO" id="GO:0046872">
    <property type="term" value="F:metal ion binding"/>
    <property type="evidence" value="ECO:0007669"/>
    <property type="project" value="UniProtKB-KW"/>
</dbReference>
<feature type="domain" description="VRR-NUC" evidence="9">
    <location>
        <begin position="471"/>
        <end position="574"/>
    </location>
</feature>
<protein>
    <recommendedName>
        <fullName evidence="8">Fanconi-associated nuclease</fullName>
        <ecNumber evidence="8">3.1.4.1</ecNumber>
    </recommendedName>
</protein>
<evidence type="ECO:0000259" key="9">
    <source>
        <dbReference type="SMART" id="SM00990"/>
    </source>
</evidence>
<dbReference type="GO" id="GO:0005634">
    <property type="term" value="C:nucleus"/>
    <property type="evidence" value="ECO:0007669"/>
    <property type="project" value="UniProtKB-SubCell"/>
</dbReference>
<proteinExistence type="inferred from homology"/>
<dbReference type="CDD" id="cd22326">
    <property type="entry name" value="FAN1-like"/>
    <property type="match status" value="1"/>
</dbReference>
<dbReference type="Pfam" id="PF08774">
    <property type="entry name" value="VRR_NUC"/>
    <property type="match status" value="1"/>
</dbReference>
<dbReference type="InterPro" id="IPR011856">
    <property type="entry name" value="tRNA_endonuc-like_dom_sf"/>
</dbReference>
<dbReference type="GO" id="GO:0004528">
    <property type="term" value="F:phosphodiesterase I activity"/>
    <property type="evidence" value="ECO:0007669"/>
    <property type="project" value="UniProtKB-EC"/>
</dbReference>
<evidence type="ECO:0000256" key="5">
    <source>
        <dbReference type="ARBA" id="ARBA00022801"/>
    </source>
</evidence>
<keyword evidence="8" id="KW-0227">DNA damage</keyword>
<evidence type="ECO:0000256" key="3">
    <source>
        <dbReference type="ARBA" id="ARBA00022722"/>
    </source>
</evidence>
<keyword evidence="7 8" id="KW-0464">Manganese</keyword>
<dbReference type="InterPro" id="IPR049132">
    <property type="entry name" value="FAN1-like_euk"/>
</dbReference>
<keyword evidence="8" id="KW-0234">DNA repair</keyword>
<evidence type="ECO:0000256" key="4">
    <source>
        <dbReference type="ARBA" id="ARBA00022723"/>
    </source>
</evidence>
<evidence type="ECO:0000256" key="7">
    <source>
        <dbReference type="ARBA" id="ARBA00023211"/>
    </source>
</evidence>
<dbReference type="Gene3D" id="3.40.1350.10">
    <property type="match status" value="1"/>
</dbReference>
<reference evidence="10" key="1">
    <citation type="submission" date="2019-11" db="UniProtKB">
        <authorList>
            <consortium name="WormBaseParasite"/>
        </authorList>
    </citation>
    <scope>IDENTIFICATION</scope>
</reference>
<dbReference type="GO" id="GO:0017108">
    <property type="term" value="F:5'-flap endonuclease activity"/>
    <property type="evidence" value="ECO:0007669"/>
    <property type="project" value="TreeGrafter"/>
</dbReference>
<dbReference type="AlphaFoldDB" id="A0A5K3EFZ4"/>
<keyword evidence="3 8" id="KW-0540">Nuclease</keyword>
<accession>A0A5K3EFZ4</accession>